<gene>
    <name evidence="1" type="ORF">KIW84_062119</name>
</gene>
<protein>
    <submittedName>
        <fullName evidence="1">Uncharacterized protein</fullName>
    </submittedName>
</protein>
<evidence type="ECO:0000313" key="1">
    <source>
        <dbReference type="EMBL" id="KAI5395812.1"/>
    </source>
</evidence>
<feature type="non-terminal residue" evidence="1">
    <location>
        <position position="124"/>
    </location>
</feature>
<dbReference type="Proteomes" id="UP001058974">
    <property type="component" value="Chromosome 6"/>
</dbReference>
<dbReference type="Gramene" id="Psat06G0211900-T1">
    <property type="protein sequence ID" value="KAI5395812.1"/>
    <property type="gene ID" value="KIW84_062119"/>
</dbReference>
<dbReference type="EMBL" id="JAMSHJ010000006">
    <property type="protein sequence ID" value="KAI5395812.1"/>
    <property type="molecule type" value="Genomic_DNA"/>
</dbReference>
<reference evidence="1 2" key="1">
    <citation type="journal article" date="2022" name="Nat. Genet.">
        <title>Improved pea reference genome and pan-genome highlight genomic features and evolutionary characteristics.</title>
        <authorList>
            <person name="Yang T."/>
            <person name="Liu R."/>
            <person name="Luo Y."/>
            <person name="Hu S."/>
            <person name="Wang D."/>
            <person name="Wang C."/>
            <person name="Pandey M.K."/>
            <person name="Ge S."/>
            <person name="Xu Q."/>
            <person name="Li N."/>
            <person name="Li G."/>
            <person name="Huang Y."/>
            <person name="Saxena R.K."/>
            <person name="Ji Y."/>
            <person name="Li M."/>
            <person name="Yan X."/>
            <person name="He Y."/>
            <person name="Liu Y."/>
            <person name="Wang X."/>
            <person name="Xiang C."/>
            <person name="Varshney R.K."/>
            <person name="Ding H."/>
            <person name="Gao S."/>
            <person name="Zong X."/>
        </authorList>
    </citation>
    <scope>NUCLEOTIDE SEQUENCE [LARGE SCALE GENOMIC DNA]</scope>
    <source>
        <strain evidence="1 2">cv. Zhongwan 6</strain>
    </source>
</reference>
<name>A0A9D5A372_PEA</name>
<comment type="caution">
    <text evidence="1">The sequence shown here is derived from an EMBL/GenBank/DDBJ whole genome shotgun (WGS) entry which is preliminary data.</text>
</comment>
<sequence>MSTFRGDGTWKCLQESHNFANIRNKSLSQAAAKILPDHHSQDRNVLRVRRHCVGRNYPPVFSQMVCYLEYRVPATVFQRERYKWHADVLGHNLKLSSFLNSFFQNSRVRQAIFHHIFVALSARN</sequence>
<organism evidence="1 2">
    <name type="scientific">Pisum sativum</name>
    <name type="common">Garden pea</name>
    <name type="synonym">Lathyrus oleraceus</name>
    <dbReference type="NCBI Taxonomy" id="3888"/>
    <lineage>
        <taxon>Eukaryota</taxon>
        <taxon>Viridiplantae</taxon>
        <taxon>Streptophyta</taxon>
        <taxon>Embryophyta</taxon>
        <taxon>Tracheophyta</taxon>
        <taxon>Spermatophyta</taxon>
        <taxon>Magnoliopsida</taxon>
        <taxon>eudicotyledons</taxon>
        <taxon>Gunneridae</taxon>
        <taxon>Pentapetalae</taxon>
        <taxon>rosids</taxon>
        <taxon>fabids</taxon>
        <taxon>Fabales</taxon>
        <taxon>Fabaceae</taxon>
        <taxon>Papilionoideae</taxon>
        <taxon>50 kb inversion clade</taxon>
        <taxon>NPAAA clade</taxon>
        <taxon>Hologalegina</taxon>
        <taxon>IRL clade</taxon>
        <taxon>Fabeae</taxon>
        <taxon>Lathyrus</taxon>
    </lineage>
</organism>
<evidence type="ECO:0000313" key="2">
    <source>
        <dbReference type="Proteomes" id="UP001058974"/>
    </source>
</evidence>
<proteinExistence type="predicted"/>
<keyword evidence="2" id="KW-1185">Reference proteome</keyword>
<dbReference type="AlphaFoldDB" id="A0A9D5A372"/>
<accession>A0A9D5A372</accession>